<keyword evidence="2" id="KW-0808">Transferase</keyword>
<dbReference type="Pfam" id="PF00583">
    <property type="entry name" value="Acetyltransf_1"/>
    <property type="match status" value="1"/>
</dbReference>
<feature type="domain" description="N-acetyltransferase" evidence="1">
    <location>
        <begin position="1"/>
        <end position="145"/>
    </location>
</feature>
<sequence length="145" mass="17029">MMIREAKKEENSVIADIWLMSMRSAHYGFKETYWTKQYKSIRIKYSQVRSDVYVYEDGGVLLGFGAYVRDSDMVRIFVAPGYQHKGIGSALLKFFEERYGSFSCRCYRHNAPAVNFLKNRGYAIIEKRQNVDSAAEEYVFRKEKE</sequence>
<protein>
    <submittedName>
        <fullName evidence="2">GNAT family N-acetyltransferase</fullName>
        <ecNumber evidence="2">2.3.1.-</ecNumber>
    </submittedName>
</protein>
<reference evidence="3" key="2">
    <citation type="submission" date="2023-06" db="EMBL/GenBank/DDBJ databases">
        <title>Identification and characterization of horizontal gene transfer across gut microbiota members of farm animals based on homology search.</title>
        <authorList>
            <person name="Zeman M."/>
            <person name="Kubasova T."/>
            <person name="Jahodarova E."/>
            <person name="Nykrynova M."/>
            <person name="Rychlik I."/>
        </authorList>
    </citation>
    <scope>NUCLEOTIDE SEQUENCE [LARGE SCALE GENOMIC DNA]</scope>
    <source>
        <strain evidence="3">ET39</strain>
    </source>
</reference>
<dbReference type="CDD" id="cd04301">
    <property type="entry name" value="NAT_SF"/>
    <property type="match status" value="1"/>
</dbReference>
<dbReference type="SUPFAM" id="SSF55729">
    <property type="entry name" value="Acyl-CoA N-acyltransferases (Nat)"/>
    <property type="match status" value="1"/>
</dbReference>
<dbReference type="PROSITE" id="PS51186">
    <property type="entry name" value="GNAT"/>
    <property type="match status" value="1"/>
</dbReference>
<evidence type="ECO:0000313" key="3">
    <source>
        <dbReference type="Proteomes" id="UP001529340"/>
    </source>
</evidence>
<dbReference type="EMBL" id="JAUDCG010000002">
    <property type="protein sequence ID" value="MDM8156178.1"/>
    <property type="molecule type" value="Genomic_DNA"/>
</dbReference>
<gene>
    <name evidence="2" type="ORF">QUV96_00835</name>
</gene>
<evidence type="ECO:0000313" key="2">
    <source>
        <dbReference type="EMBL" id="MDM8156178.1"/>
    </source>
</evidence>
<reference evidence="2 3" key="1">
    <citation type="submission" date="2023-06" db="EMBL/GenBank/DDBJ databases">
        <title>Identification and characterization of horizontal gene transfer across gut microbiota members of farm animals based on homology search.</title>
        <authorList>
            <person name="Schwarzerova J."/>
            <person name="Nykrynova M."/>
            <person name="Jureckova K."/>
            <person name="Cejkova D."/>
            <person name="Rychlik I."/>
        </authorList>
    </citation>
    <scope>NUCLEOTIDE SEQUENCE [LARGE SCALE GENOMIC DNA]</scope>
    <source>
        <strain evidence="2 3">ET39</strain>
    </source>
</reference>
<dbReference type="InterPro" id="IPR016181">
    <property type="entry name" value="Acyl_CoA_acyltransferase"/>
</dbReference>
<dbReference type="RefSeq" id="WP_289606650.1">
    <property type="nucleotide sequence ID" value="NZ_JAUDCG010000002.1"/>
</dbReference>
<proteinExistence type="predicted"/>
<keyword evidence="3" id="KW-1185">Reference proteome</keyword>
<dbReference type="Proteomes" id="UP001529340">
    <property type="component" value="Unassembled WGS sequence"/>
</dbReference>
<dbReference type="EC" id="2.3.1.-" evidence="2"/>
<organism evidence="2 3">
    <name type="scientific">Amedibacillus dolichus</name>
    <dbReference type="NCBI Taxonomy" id="31971"/>
    <lineage>
        <taxon>Bacteria</taxon>
        <taxon>Bacillati</taxon>
        <taxon>Bacillota</taxon>
        <taxon>Erysipelotrichia</taxon>
        <taxon>Erysipelotrichales</taxon>
        <taxon>Erysipelotrichaceae</taxon>
        <taxon>Amedibacillus</taxon>
    </lineage>
</organism>
<dbReference type="Gene3D" id="3.40.630.30">
    <property type="match status" value="1"/>
</dbReference>
<evidence type="ECO:0000259" key="1">
    <source>
        <dbReference type="PROSITE" id="PS51186"/>
    </source>
</evidence>
<dbReference type="GO" id="GO:0016746">
    <property type="term" value="F:acyltransferase activity"/>
    <property type="evidence" value="ECO:0007669"/>
    <property type="project" value="UniProtKB-KW"/>
</dbReference>
<name>A0ABT7UB41_9FIRM</name>
<accession>A0ABT7UB41</accession>
<dbReference type="InterPro" id="IPR000182">
    <property type="entry name" value="GNAT_dom"/>
</dbReference>
<reference evidence="2 3" key="3">
    <citation type="submission" date="2023-06" db="EMBL/GenBank/DDBJ databases">
        <authorList>
            <person name="Zeman M."/>
            <person name="Kubasova T."/>
            <person name="Jahodarova E."/>
            <person name="Nykrynova M."/>
            <person name="Rychlik I."/>
        </authorList>
    </citation>
    <scope>NUCLEOTIDE SEQUENCE [LARGE SCALE GENOMIC DNA]</scope>
    <source>
        <strain evidence="2 3">ET39</strain>
    </source>
</reference>
<keyword evidence="2" id="KW-0012">Acyltransferase</keyword>
<comment type="caution">
    <text evidence="2">The sequence shown here is derived from an EMBL/GenBank/DDBJ whole genome shotgun (WGS) entry which is preliminary data.</text>
</comment>